<comment type="caution">
    <text evidence="2">The sequence shown here is derived from an EMBL/GenBank/DDBJ whole genome shotgun (WGS) entry which is preliminary data.</text>
</comment>
<keyword evidence="3" id="KW-1185">Reference proteome</keyword>
<dbReference type="EMBL" id="JBHUCM010000069">
    <property type="protein sequence ID" value="MFD1546716.1"/>
    <property type="molecule type" value="Genomic_DNA"/>
</dbReference>
<organism evidence="2 3">
    <name type="scientific">Nonomuraea guangzhouensis</name>
    <dbReference type="NCBI Taxonomy" id="1291555"/>
    <lineage>
        <taxon>Bacteria</taxon>
        <taxon>Bacillati</taxon>
        <taxon>Actinomycetota</taxon>
        <taxon>Actinomycetes</taxon>
        <taxon>Streptosporangiales</taxon>
        <taxon>Streptosporangiaceae</taxon>
        <taxon>Nonomuraea</taxon>
    </lineage>
</organism>
<evidence type="ECO:0000313" key="2">
    <source>
        <dbReference type="EMBL" id="MFD1546716.1"/>
    </source>
</evidence>
<evidence type="ECO:0000256" key="1">
    <source>
        <dbReference type="SAM" id="SignalP"/>
    </source>
</evidence>
<keyword evidence="1" id="KW-0732">Signal</keyword>
<dbReference type="RefSeq" id="WP_219538662.1">
    <property type="nucleotide sequence ID" value="NZ_JAHKRM010000049.1"/>
</dbReference>
<gene>
    <name evidence="2" type="ORF">ACFSJ0_57435</name>
</gene>
<sequence>MIKKLRVTGAVMAAAAGVTLPAAPAQADGWSDNWSGNVYSTQSGNSLGDIAAFNEGAGNATNVNNINGIATTASNGGTTVTYIFY</sequence>
<accession>A0ABW4GWL3</accession>
<name>A0ABW4GWL3_9ACTN</name>
<feature type="signal peptide" evidence="1">
    <location>
        <begin position="1"/>
        <end position="27"/>
    </location>
</feature>
<protein>
    <submittedName>
        <fullName evidence="2">Uncharacterized protein</fullName>
    </submittedName>
</protein>
<evidence type="ECO:0000313" key="3">
    <source>
        <dbReference type="Proteomes" id="UP001597097"/>
    </source>
</evidence>
<feature type="chain" id="PRO_5046479688" evidence="1">
    <location>
        <begin position="28"/>
        <end position="85"/>
    </location>
</feature>
<reference evidence="3" key="1">
    <citation type="journal article" date="2019" name="Int. J. Syst. Evol. Microbiol.">
        <title>The Global Catalogue of Microorganisms (GCM) 10K type strain sequencing project: providing services to taxonomists for standard genome sequencing and annotation.</title>
        <authorList>
            <consortium name="The Broad Institute Genomics Platform"/>
            <consortium name="The Broad Institute Genome Sequencing Center for Infectious Disease"/>
            <person name="Wu L."/>
            <person name="Ma J."/>
        </authorList>
    </citation>
    <scope>NUCLEOTIDE SEQUENCE [LARGE SCALE GENOMIC DNA]</scope>
    <source>
        <strain evidence="3">CGMCC 1.15399</strain>
    </source>
</reference>
<dbReference type="Proteomes" id="UP001597097">
    <property type="component" value="Unassembled WGS sequence"/>
</dbReference>
<proteinExistence type="predicted"/>